<keyword evidence="1" id="KW-1133">Transmembrane helix</keyword>
<reference evidence="3 5" key="2">
    <citation type="submission" date="2017-01" db="EMBL/GenBank/DDBJ databases">
        <authorList>
            <person name="Mah S.A."/>
            <person name="Swanson W.J."/>
            <person name="Moy G.W."/>
            <person name="Vacquier V.D."/>
        </authorList>
    </citation>
    <scope>NUCLEOTIDE SEQUENCE [LARGE SCALE GENOMIC DNA]</scope>
    <source>
        <strain evidence="3 5">ATCC 29606</strain>
    </source>
</reference>
<keyword evidence="4" id="KW-1185">Reference proteome</keyword>
<keyword evidence="1" id="KW-0472">Membrane</keyword>
<evidence type="ECO:0000256" key="1">
    <source>
        <dbReference type="SAM" id="Phobius"/>
    </source>
</evidence>
<name>A0A0B3BQJ1_9PSED</name>
<dbReference type="NCBIfam" id="NF045611">
    <property type="entry name" value="small_CydP"/>
    <property type="match status" value="1"/>
</dbReference>
<sequence length="61" mass="6812">MSQPSPQSPWQTRLVREIGIILLIKLAILLTLKAVWFTEPTVPVNGSERVSERLFGPATQP</sequence>
<evidence type="ECO:0000313" key="2">
    <source>
        <dbReference type="EMBL" id="KHO64870.1"/>
    </source>
</evidence>
<dbReference type="Proteomes" id="UP000186079">
    <property type="component" value="Unassembled WGS sequence"/>
</dbReference>
<accession>A0A0B2D3G2</accession>
<accession>A0A0B3BQJ1</accession>
<gene>
    <name evidence="2" type="ORF">PT85_11885</name>
    <name evidence="3" type="ORF">SAMN05421672_11335</name>
</gene>
<dbReference type="AlphaFoldDB" id="A0A0B3BQJ1"/>
<dbReference type="RefSeq" id="WP_039561288.1">
    <property type="nucleotide sequence ID" value="NZ_FMUP01000002.1"/>
</dbReference>
<dbReference type="PATRIC" id="fig|706570.3.peg.2099"/>
<protein>
    <submittedName>
        <fullName evidence="2">Uncharacterized protein</fullName>
    </submittedName>
</protein>
<keyword evidence="1" id="KW-0812">Transmembrane</keyword>
<evidence type="ECO:0000313" key="3">
    <source>
        <dbReference type="EMBL" id="SIR01368.1"/>
    </source>
</evidence>
<dbReference type="Proteomes" id="UP000030980">
    <property type="component" value="Unassembled WGS sequence"/>
</dbReference>
<organism evidence="2 4">
    <name type="scientific">Pseudomonas flexibilis</name>
    <dbReference type="NCBI Taxonomy" id="706570"/>
    <lineage>
        <taxon>Bacteria</taxon>
        <taxon>Pseudomonadati</taxon>
        <taxon>Pseudomonadota</taxon>
        <taxon>Gammaproteobacteria</taxon>
        <taxon>Pseudomonadales</taxon>
        <taxon>Pseudomonadaceae</taxon>
        <taxon>Pseudomonas</taxon>
    </lineage>
</organism>
<dbReference type="STRING" id="706570.PT85_11885"/>
<proteinExistence type="predicted"/>
<dbReference type="InterPro" id="IPR054636">
    <property type="entry name" value="CydP"/>
</dbReference>
<dbReference type="EMBL" id="JTAK01000004">
    <property type="protein sequence ID" value="KHO64870.1"/>
    <property type="molecule type" value="Genomic_DNA"/>
</dbReference>
<reference evidence="2 4" key="1">
    <citation type="submission" date="2014-11" db="EMBL/GenBank/DDBJ databases">
        <title>Genome sequence of Pseudomonas tuomuerensis JCM 14085.</title>
        <authorList>
            <person name="Shin S.-K."/>
            <person name="Yi H."/>
        </authorList>
    </citation>
    <scope>NUCLEOTIDE SEQUENCE [LARGE SCALE GENOMIC DNA]</scope>
    <source>
        <strain evidence="2 4">JCM 14085</strain>
    </source>
</reference>
<feature type="transmembrane region" description="Helical" evidence="1">
    <location>
        <begin position="20"/>
        <end position="38"/>
    </location>
</feature>
<evidence type="ECO:0000313" key="5">
    <source>
        <dbReference type="Proteomes" id="UP000186079"/>
    </source>
</evidence>
<dbReference type="EMBL" id="FTMC01000013">
    <property type="protein sequence ID" value="SIR01368.1"/>
    <property type="molecule type" value="Genomic_DNA"/>
</dbReference>
<evidence type="ECO:0000313" key="4">
    <source>
        <dbReference type="Proteomes" id="UP000030980"/>
    </source>
</evidence>